<dbReference type="SMART" id="SM00354">
    <property type="entry name" value="HTH_LACI"/>
    <property type="match status" value="1"/>
</dbReference>
<keyword evidence="3" id="KW-0804">Transcription</keyword>
<dbReference type="Gene3D" id="3.40.50.2300">
    <property type="match status" value="2"/>
</dbReference>
<organism evidence="5 6">
    <name type="scientific">Tichowtungia aerotolerans</name>
    <dbReference type="NCBI Taxonomy" id="2697043"/>
    <lineage>
        <taxon>Bacteria</taxon>
        <taxon>Pseudomonadati</taxon>
        <taxon>Kiritimatiellota</taxon>
        <taxon>Tichowtungiia</taxon>
        <taxon>Tichowtungiales</taxon>
        <taxon>Tichowtungiaceae</taxon>
        <taxon>Tichowtungia</taxon>
    </lineage>
</organism>
<gene>
    <name evidence="5" type="ORF">GT409_04835</name>
</gene>
<name>A0A6P1M2I1_9BACT</name>
<dbReference type="Gene3D" id="1.10.260.40">
    <property type="entry name" value="lambda repressor-like DNA-binding domains"/>
    <property type="match status" value="1"/>
</dbReference>
<evidence type="ECO:0000313" key="6">
    <source>
        <dbReference type="Proteomes" id="UP000464954"/>
    </source>
</evidence>
<proteinExistence type="predicted"/>
<dbReference type="Pfam" id="PF13377">
    <property type="entry name" value="Peripla_BP_3"/>
    <property type="match status" value="1"/>
</dbReference>
<dbReference type="GO" id="GO:0000976">
    <property type="term" value="F:transcription cis-regulatory region binding"/>
    <property type="evidence" value="ECO:0007669"/>
    <property type="project" value="TreeGrafter"/>
</dbReference>
<dbReference type="RefSeq" id="WP_160627466.1">
    <property type="nucleotide sequence ID" value="NZ_CP047593.1"/>
</dbReference>
<evidence type="ECO:0000256" key="1">
    <source>
        <dbReference type="ARBA" id="ARBA00023015"/>
    </source>
</evidence>
<evidence type="ECO:0000259" key="4">
    <source>
        <dbReference type="PROSITE" id="PS50932"/>
    </source>
</evidence>
<dbReference type="GO" id="GO:0003700">
    <property type="term" value="F:DNA-binding transcription factor activity"/>
    <property type="evidence" value="ECO:0007669"/>
    <property type="project" value="TreeGrafter"/>
</dbReference>
<dbReference type="EMBL" id="CP047593">
    <property type="protein sequence ID" value="QHI68800.1"/>
    <property type="molecule type" value="Genomic_DNA"/>
</dbReference>
<sequence>MAVSQKQIAKKLGVSIALVSRVLSGKAAEIGIAPETIERVLKTAQEMGYVPSAAALALKGKSTRTFGVVVYDFKDPFFGAIIEQLQMRAHEYDYSLMLAGFLNRTPDEQDLQPLHKHALDGLIVIGTDLDAVWLRDFEHLPVARIGHGAPSEPSVRIAIDENRSAELLVSHLIQSGHENLAFIAAALTAHRLRREAIAQAAKKAGVHFEFIEADAQDAFQAGMDAANQLSQRTDAIICATDQVAMGVLHTLSHTDRIPAVTGFDDIAVARQFIPGITTIRQPIAAMAVAAVDAVVQKKAPARLSLEPELVVRQSAS</sequence>
<dbReference type="InterPro" id="IPR000843">
    <property type="entry name" value="HTH_LacI"/>
</dbReference>
<evidence type="ECO:0000256" key="3">
    <source>
        <dbReference type="ARBA" id="ARBA00023163"/>
    </source>
</evidence>
<dbReference type="CDD" id="cd01392">
    <property type="entry name" value="HTH_LacI"/>
    <property type="match status" value="1"/>
</dbReference>
<dbReference type="InterPro" id="IPR046335">
    <property type="entry name" value="LacI/GalR-like_sensor"/>
</dbReference>
<dbReference type="Proteomes" id="UP000464954">
    <property type="component" value="Chromosome"/>
</dbReference>
<keyword evidence="6" id="KW-1185">Reference proteome</keyword>
<dbReference type="InterPro" id="IPR028082">
    <property type="entry name" value="Peripla_BP_I"/>
</dbReference>
<keyword evidence="1" id="KW-0805">Transcription regulation</keyword>
<keyword evidence="2" id="KW-0238">DNA-binding</keyword>
<dbReference type="Pfam" id="PF00356">
    <property type="entry name" value="LacI"/>
    <property type="match status" value="1"/>
</dbReference>
<dbReference type="PANTHER" id="PTHR30146">
    <property type="entry name" value="LACI-RELATED TRANSCRIPTIONAL REPRESSOR"/>
    <property type="match status" value="1"/>
</dbReference>
<evidence type="ECO:0000256" key="2">
    <source>
        <dbReference type="ARBA" id="ARBA00023125"/>
    </source>
</evidence>
<dbReference type="PANTHER" id="PTHR30146:SF109">
    <property type="entry name" value="HTH-TYPE TRANSCRIPTIONAL REGULATOR GALS"/>
    <property type="match status" value="1"/>
</dbReference>
<feature type="domain" description="HTH lacI-type" evidence="4">
    <location>
        <begin position="3"/>
        <end position="60"/>
    </location>
</feature>
<dbReference type="InterPro" id="IPR010982">
    <property type="entry name" value="Lambda_DNA-bd_dom_sf"/>
</dbReference>
<dbReference type="KEGG" id="taer:GT409_04835"/>
<dbReference type="PROSITE" id="PS50932">
    <property type="entry name" value="HTH_LACI_2"/>
    <property type="match status" value="1"/>
</dbReference>
<protein>
    <submittedName>
        <fullName evidence="5">Substrate-binding domain-containing protein</fullName>
    </submittedName>
</protein>
<evidence type="ECO:0000313" key="5">
    <source>
        <dbReference type="EMBL" id="QHI68800.1"/>
    </source>
</evidence>
<dbReference type="SUPFAM" id="SSF53822">
    <property type="entry name" value="Periplasmic binding protein-like I"/>
    <property type="match status" value="1"/>
</dbReference>
<reference evidence="5 6" key="1">
    <citation type="submission" date="2020-01" db="EMBL/GenBank/DDBJ databases">
        <title>Ponticoccus aerotolerans gen. nov., sp. nov., an anaerobic bacterium and proposal of Ponticoccusceae fam. nov., Ponticoccusles ord. nov. and Ponticoccuse classis nov. in the phylum Kiritimatiellaeota.</title>
        <authorList>
            <person name="Zhou L.Y."/>
            <person name="Du Z.J."/>
        </authorList>
    </citation>
    <scope>NUCLEOTIDE SEQUENCE [LARGE SCALE GENOMIC DNA]</scope>
    <source>
        <strain evidence="5 6">S-5007</strain>
    </source>
</reference>
<dbReference type="CDD" id="cd06267">
    <property type="entry name" value="PBP1_LacI_sugar_binding-like"/>
    <property type="match status" value="1"/>
</dbReference>
<dbReference type="SUPFAM" id="SSF47413">
    <property type="entry name" value="lambda repressor-like DNA-binding domains"/>
    <property type="match status" value="1"/>
</dbReference>
<dbReference type="AlphaFoldDB" id="A0A6P1M2I1"/>
<accession>A0A6P1M2I1</accession>